<dbReference type="SUPFAM" id="SSF54919">
    <property type="entry name" value="Nucleoside diphosphate kinase, NDK"/>
    <property type="match status" value="1"/>
</dbReference>
<comment type="caution">
    <text evidence="7">Lacks conserved residue(s) required for the propagation of feature annotation.</text>
</comment>
<evidence type="ECO:0000259" key="8">
    <source>
        <dbReference type="SMART" id="SM00562"/>
    </source>
</evidence>
<dbReference type="Proteomes" id="UP000783871">
    <property type="component" value="Unassembled WGS sequence"/>
</dbReference>
<protein>
    <recommendedName>
        <fullName evidence="3">nucleoside-diphosphate kinase</fullName>
        <ecNumber evidence="3">2.7.4.6</ecNumber>
    </recommendedName>
</protein>
<dbReference type="GO" id="GO:0016301">
    <property type="term" value="F:kinase activity"/>
    <property type="evidence" value="ECO:0007669"/>
    <property type="project" value="UniProtKB-KW"/>
</dbReference>
<reference evidence="9 10" key="1">
    <citation type="submission" date="2020-03" db="EMBL/GenBank/DDBJ databases">
        <title>WGS of actinomycetes isolated from Thailand.</title>
        <authorList>
            <person name="Thawai C."/>
        </authorList>
    </citation>
    <scope>NUCLEOTIDE SEQUENCE [LARGE SCALE GENOMIC DNA]</scope>
    <source>
        <strain evidence="9 10">HSS6-12</strain>
    </source>
</reference>
<name>A0ABX0ZIR6_9ACTN</name>
<evidence type="ECO:0000256" key="1">
    <source>
        <dbReference type="ARBA" id="ARBA00001946"/>
    </source>
</evidence>
<gene>
    <name evidence="9" type="ORF">HCJ94_28585</name>
</gene>
<keyword evidence="6" id="KW-0546">Nucleotide metabolism</keyword>
<evidence type="ECO:0000256" key="5">
    <source>
        <dbReference type="ARBA" id="ARBA00022777"/>
    </source>
</evidence>
<evidence type="ECO:0000256" key="6">
    <source>
        <dbReference type="ARBA" id="ARBA00023080"/>
    </source>
</evidence>
<dbReference type="SMART" id="SM00562">
    <property type="entry name" value="NDK"/>
    <property type="match status" value="1"/>
</dbReference>
<feature type="domain" description="Nucleoside diphosphate kinase-like" evidence="8">
    <location>
        <begin position="8"/>
        <end position="162"/>
    </location>
</feature>
<comment type="cofactor">
    <cofactor evidence="1">
        <name>Mg(2+)</name>
        <dbReference type="ChEBI" id="CHEBI:18420"/>
    </cofactor>
</comment>
<proteinExistence type="inferred from homology"/>
<evidence type="ECO:0000256" key="2">
    <source>
        <dbReference type="ARBA" id="ARBA00008142"/>
    </source>
</evidence>
<dbReference type="PROSITE" id="PS51374">
    <property type="entry name" value="NDPK_LIKE"/>
    <property type="match status" value="1"/>
</dbReference>
<dbReference type="EC" id="2.7.4.6" evidence="3"/>
<dbReference type="InterPro" id="IPR036850">
    <property type="entry name" value="NDK-like_dom_sf"/>
</dbReference>
<comment type="similarity">
    <text evidence="2 7">Belongs to the NDK family.</text>
</comment>
<evidence type="ECO:0000256" key="7">
    <source>
        <dbReference type="PROSITE-ProRule" id="PRU00706"/>
    </source>
</evidence>
<organism evidence="9 10">
    <name type="scientific">Micromonospora thermarum</name>
    <dbReference type="NCBI Taxonomy" id="2720024"/>
    <lineage>
        <taxon>Bacteria</taxon>
        <taxon>Bacillati</taxon>
        <taxon>Actinomycetota</taxon>
        <taxon>Actinomycetes</taxon>
        <taxon>Micromonosporales</taxon>
        <taxon>Micromonosporaceae</taxon>
        <taxon>Micromonospora</taxon>
    </lineage>
</organism>
<dbReference type="Pfam" id="PF00334">
    <property type="entry name" value="NDK"/>
    <property type="match status" value="1"/>
</dbReference>
<keyword evidence="10" id="KW-1185">Reference proteome</keyword>
<comment type="caution">
    <text evidence="9">The sequence shown here is derived from an EMBL/GenBank/DDBJ whole genome shotgun (WGS) entry which is preliminary data.</text>
</comment>
<accession>A0ABX0ZIR6</accession>
<keyword evidence="5 9" id="KW-0418">Kinase</keyword>
<dbReference type="InterPro" id="IPR034907">
    <property type="entry name" value="NDK-like_dom"/>
</dbReference>
<dbReference type="EMBL" id="JAATEO010000060">
    <property type="protein sequence ID" value="NJP35813.1"/>
    <property type="molecule type" value="Genomic_DNA"/>
</dbReference>
<sequence>MIGAVDWTRWSVVLLKPDCVARGLVDPVLTWIGLQVTLVDRRIVIPTEAQIFTHYHDLLTTRLAHFTWVDVRADLRRTYVGQPVGIALAHGPNAAPRLREMLGHFDPAQARPDTIRGRFGNDSLRRAKAEHRLIANVIHSSDDPHGAEREFGIWYGPHEHHLLQPSATAERSPR</sequence>
<evidence type="ECO:0000313" key="10">
    <source>
        <dbReference type="Proteomes" id="UP000783871"/>
    </source>
</evidence>
<evidence type="ECO:0000313" key="9">
    <source>
        <dbReference type="EMBL" id="NJP35813.1"/>
    </source>
</evidence>
<evidence type="ECO:0000256" key="4">
    <source>
        <dbReference type="ARBA" id="ARBA00022679"/>
    </source>
</evidence>
<dbReference type="Gene3D" id="3.30.70.141">
    <property type="entry name" value="Nucleoside diphosphate kinase-like domain"/>
    <property type="match status" value="1"/>
</dbReference>
<keyword evidence="4" id="KW-0808">Transferase</keyword>
<evidence type="ECO:0000256" key="3">
    <source>
        <dbReference type="ARBA" id="ARBA00012966"/>
    </source>
</evidence>
<dbReference type="PANTHER" id="PTHR11349">
    <property type="entry name" value="NUCLEOSIDE DIPHOSPHATE KINASE"/>
    <property type="match status" value="1"/>
</dbReference>